<accession>A0A1A8E227</accession>
<evidence type="ECO:0000313" key="1">
    <source>
        <dbReference type="EMBL" id="SBQ40227.1"/>
    </source>
</evidence>
<sequence>RTYCLPVALLKKKVITYSGLLCFSIMDDERLITEVEKYPILFDPSHMFL</sequence>
<gene>
    <name evidence="1" type="primary">Nfu_g_1_024793</name>
</gene>
<feature type="non-terminal residue" evidence="1">
    <location>
        <position position="1"/>
    </location>
</feature>
<dbReference type="AlphaFoldDB" id="A0A1A8E227"/>
<protein>
    <submittedName>
        <fullName evidence="1">Alcohol dehydrogenase transcription factor Myb/SANT-like</fullName>
    </submittedName>
</protein>
<dbReference type="EMBL" id="HAEA01011747">
    <property type="protein sequence ID" value="SBQ40227.1"/>
    <property type="molecule type" value="Transcribed_RNA"/>
</dbReference>
<feature type="non-terminal residue" evidence="1">
    <location>
        <position position="49"/>
    </location>
</feature>
<proteinExistence type="predicted"/>
<reference evidence="1" key="1">
    <citation type="submission" date="2016-05" db="EMBL/GenBank/DDBJ databases">
        <authorList>
            <person name="Lavstsen T."/>
            <person name="Jespersen J.S."/>
        </authorList>
    </citation>
    <scope>NUCLEOTIDE SEQUENCE</scope>
    <source>
        <tissue evidence="1">Brain</tissue>
    </source>
</reference>
<organism evidence="1">
    <name type="scientific">Nothobranchius kadleci</name>
    <name type="common">African annual killifish</name>
    <dbReference type="NCBI Taxonomy" id="1051664"/>
    <lineage>
        <taxon>Eukaryota</taxon>
        <taxon>Metazoa</taxon>
        <taxon>Chordata</taxon>
        <taxon>Craniata</taxon>
        <taxon>Vertebrata</taxon>
        <taxon>Euteleostomi</taxon>
        <taxon>Actinopterygii</taxon>
        <taxon>Neopterygii</taxon>
        <taxon>Teleostei</taxon>
        <taxon>Neoteleostei</taxon>
        <taxon>Acanthomorphata</taxon>
        <taxon>Ovalentaria</taxon>
        <taxon>Atherinomorphae</taxon>
        <taxon>Cyprinodontiformes</taxon>
        <taxon>Nothobranchiidae</taxon>
        <taxon>Nothobranchius</taxon>
    </lineage>
</organism>
<name>A0A1A8E227_NOTKA</name>
<reference evidence="1" key="2">
    <citation type="submission" date="2016-06" db="EMBL/GenBank/DDBJ databases">
        <title>The genome of a short-lived fish provides insights into sex chromosome evolution and the genetic control of aging.</title>
        <authorList>
            <person name="Reichwald K."/>
            <person name="Felder M."/>
            <person name="Petzold A."/>
            <person name="Koch P."/>
            <person name="Groth M."/>
            <person name="Platzer M."/>
        </authorList>
    </citation>
    <scope>NUCLEOTIDE SEQUENCE</scope>
    <source>
        <tissue evidence="1">Brain</tissue>
    </source>
</reference>